<dbReference type="EMBL" id="CM000776">
    <property type="protein sequence ID" value="EES89899.1"/>
    <property type="molecule type" value="Genomic_DNA"/>
</dbReference>
<feature type="signal peptide" evidence="2">
    <location>
        <begin position="1"/>
        <end position="18"/>
    </location>
</feature>
<dbReference type="Gene3D" id="1.10.530.10">
    <property type="match status" value="1"/>
</dbReference>
<reference evidence="4 5" key="1">
    <citation type="journal article" date="2009" name="J. Bacteriol.">
        <title>Genome sequence of the emerging pathogen Helicobacter canadensis.</title>
        <authorList>
            <person name="Loman N.J."/>
            <person name="Snyder L.A."/>
            <person name="Linton J.D."/>
            <person name="Langdon R."/>
            <person name="Lawson A.J."/>
            <person name="Weinstock G.M."/>
            <person name="Wren B.W."/>
            <person name="Pallen M.J."/>
        </authorList>
    </citation>
    <scope>NUCLEOTIDE SEQUENCE [LARGE SCALE GENOMIC DNA]</scope>
    <source>
        <strain evidence="4 5">MIT 98-5491</strain>
    </source>
</reference>
<protein>
    <submittedName>
        <fullName evidence="4">Lytic murein transglycosylase</fullName>
    </submittedName>
</protein>
<evidence type="ECO:0000259" key="3">
    <source>
        <dbReference type="Pfam" id="PF01464"/>
    </source>
</evidence>
<dbReference type="RefSeq" id="WP_006656915.1">
    <property type="nucleotide sequence ID" value="NZ_CM000776.2"/>
</dbReference>
<feature type="chain" id="PRO_5002957894" evidence="2">
    <location>
        <begin position="19"/>
        <end position="541"/>
    </location>
</feature>
<proteinExistence type="inferred from homology"/>
<evidence type="ECO:0000256" key="2">
    <source>
        <dbReference type="SAM" id="SignalP"/>
    </source>
</evidence>
<dbReference type="InterPro" id="IPR008258">
    <property type="entry name" value="Transglycosylase_SLT_dom_1"/>
</dbReference>
<dbReference type="PANTHER" id="PTHR37423">
    <property type="entry name" value="SOLUBLE LYTIC MUREIN TRANSGLYCOSYLASE-RELATED"/>
    <property type="match status" value="1"/>
</dbReference>
<accession>C5ZXN1</accession>
<dbReference type="OrthoDB" id="5525175at2"/>
<dbReference type="eggNOG" id="COG0741">
    <property type="taxonomic scope" value="Bacteria"/>
</dbReference>
<evidence type="ECO:0000313" key="5">
    <source>
        <dbReference type="Proteomes" id="UP000007032"/>
    </source>
</evidence>
<name>C5ZXN1_9HELI</name>
<dbReference type="PANTHER" id="PTHR37423:SF2">
    <property type="entry name" value="MEMBRANE-BOUND LYTIC MUREIN TRANSGLYCOSYLASE C"/>
    <property type="match status" value="1"/>
</dbReference>
<dbReference type="HOGENOM" id="CLU_036276_0_0_7"/>
<evidence type="ECO:0000313" key="4">
    <source>
        <dbReference type="EMBL" id="EES89899.1"/>
    </source>
</evidence>
<keyword evidence="2" id="KW-0732">Signal</keyword>
<comment type="similarity">
    <text evidence="1">Belongs to the transglycosylase Slt family.</text>
</comment>
<evidence type="ECO:0000256" key="1">
    <source>
        <dbReference type="ARBA" id="ARBA00007734"/>
    </source>
</evidence>
<dbReference type="InterPro" id="IPR023346">
    <property type="entry name" value="Lysozyme-like_dom_sf"/>
</dbReference>
<organism evidence="4 5">
    <name type="scientific">Helicobacter canadensis MIT 98-5491</name>
    <dbReference type="NCBI Taxonomy" id="537970"/>
    <lineage>
        <taxon>Bacteria</taxon>
        <taxon>Pseudomonadati</taxon>
        <taxon>Campylobacterota</taxon>
        <taxon>Epsilonproteobacteria</taxon>
        <taxon>Campylobacterales</taxon>
        <taxon>Helicobacteraceae</taxon>
        <taxon>Helicobacter</taxon>
    </lineage>
</organism>
<sequence>MKVLFLLFSLLLCASANSQNLTLDYLKDQPKGISRDFYIWLFLQQDINPKEATEAYNLALRKNAKLFGLYYKKGNNKTLSKRTICQQMKLQKLIKQDSQCIAYGLTLKKAETLEPKTLIQLSKKLQNTDLILATQLKILASKKPFNELIKTDAKIFSDFYFGVSSNYRKQFLNAPLPKQTLLNYISQKHPPFMKVLRQAILNTDMQVFSHSLLQVSPQEILSFLDDESAFYLGLNAIKNKNTSDSLDFFIHSSEIAKYSFEKNRGLFWAYLASKDSTYLQKLSQSKSMDLYTLASLEFTNNKPQFEILYDIQTADTFAKWDIKDPFEWEKIRDSYKNQTPKNKEALLQKVNHLNTKPHFFWLNKEPNKEYFLKPFPTIMNRFNNDTQALLYALGRQESLFIPTAISTSYALGVMQLMPFNVTAIAKQMGESEKITYQDMFDPAINIPYAEYFTRPLLKEFKHPLFVSYAYNGGPGFTRRLLQTKQLFRKDNPLDPWYSMEMIPYEETRKYGKKVLANYIIYQKSFGKEIDLQNTLQDTLIY</sequence>
<dbReference type="Pfam" id="PF01464">
    <property type="entry name" value="SLT"/>
    <property type="match status" value="1"/>
</dbReference>
<dbReference type="SUPFAM" id="SSF53955">
    <property type="entry name" value="Lysozyme-like"/>
    <property type="match status" value="1"/>
</dbReference>
<keyword evidence="5" id="KW-1185">Reference proteome</keyword>
<dbReference type="STRING" id="537970.HCAN_1189"/>
<dbReference type="Proteomes" id="UP000007032">
    <property type="component" value="Chromosome"/>
</dbReference>
<gene>
    <name evidence="4" type="primary">slt</name>
    <name evidence="4" type="ORF">HCAN_1189</name>
</gene>
<dbReference type="CDD" id="cd13401">
    <property type="entry name" value="Slt70-like"/>
    <property type="match status" value="1"/>
</dbReference>
<feature type="domain" description="Transglycosylase SLT" evidence="3">
    <location>
        <begin position="384"/>
        <end position="485"/>
    </location>
</feature>
<dbReference type="AlphaFoldDB" id="C5ZXN1"/>